<dbReference type="PRINTS" id="PR00502">
    <property type="entry name" value="NUDIXFAMILY"/>
</dbReference>
<dbReference type="InterPro" id="IPR036390">
    <property type="entry name" value="WH_DNA-bd_sf"/>
</dbReference>
<evidence type="ECO:0000313" key="3">
    <source>
        <dbReference type="EMBL" id="OGC92637.1"/>
    </source>
</evidence>
<comment type="caution">
    <text evidence="3">The sequence shown here is derived from an EMBL/GenBank/DDBJ whole genome shotgun (WGS) entry which is preliminary data.</text>
</comment>
<dbReference type="AlphaFoldDB" id="A0A1F4YFA2"/>
<accession>A0A1F4YFA2</accession>
<dbReference type="Gene3D" id="3.90.79.10">
    <property type="entry name" value="Nucleoside Triphosphate Pyrophosphohydrolase"/>
    <property type="match status" value="1"/>
</dbReference>
<dbReference type="InterPro" id="IPR015797">
    <property type="entry name" value="NUDIX_hydrolase-like_dom_sf"/>
</dbReference>
<feature type="domain" description="Nudix hydrolase" evidence="2">
    <location>
        <begin position="79"/>
        <end position="213"/>
    </location>
</feature>
<dbReference type="PROSITE" id="PS51462">
    <property type="entry name" value="NUDIX"/>
    <property type="match status" value="1"/>
</dbReference>
<dbReference type="InterPro" id="IPR020476">
    <property type="entry name" value="Nudix_hydrolase"/>
</dbReference>
<dbReference type="EMBL" id="MEXH01000011">
    <property type="protein sequence ID" value="OGC92637.1"/>
    <property type="molecule type" value="Genomic_DNA"/>
</dbReference>
<proteinExistence type="predicted"/>
<dbReference type="InterPro" id="IPR000086">
    <property type="entry name" value="NUDIX_hydrolase_dom"/>
</dbReference>
<dbReference type="SUPFAM" id="SSF46785">
    <property type="entry name" value="Winged helix' DNA-binding domain"/>
    <property type="match status" value="1"/>
</dbReference>
<dbReference type="Pfam" id="PF00293">
    <property type="entry name" value="NUDIX"/>
    <property type="match status" value="1"/>
</dbReference>
<dbReference type="SUPFAM" id="SSF55811">
    <property type="entry name" value="Nudix"/>
    <property type="match status" value="1"/>
</dbReference>
<evidence type="ECO:0000256" key="1">
    <source>
        <dbReference type="ARBA" id="ARBA00022801"/>
    </source>
</evidence>
<keyword evidence="1" id="KW-0378">Hydrolase</keyword>
<evidence type="ECO:0000259" key="2">
    <source>
        <dbReference type="PROSITE" id="PS51462"/>
    </source>
</evidence>
<dbReference type="GO" id="GO:0016787">
    <property type="term" value="F:hydrolase activity"/>
    <property type="evidence" value="ECO:0007669"/>
    <property type="project" value="UniProtKB-KW"/>
</dbReference>
<sequence>MDSLHPVQLTILKELLFRPAAKFSDLNVSGLTNDHFTFHIKRLIELGYVKKDPSGYTLTVTGKEFSNRMDTEQVQIERQAKLVIKPVIVKRAGTQTLFLAQQRLKQPYYGLWGFPGGKIRWGETLFQSAERELLEETGLTGQMSFKGIQHKLDITIQNGQLLEDKFFLVVRVDSPHGKLKETAPGCLNRWCSEMEIKKLDRFDGVDEIIQMILSPSISLFERNYKYDIARY</sequence>
<name>A0A1F4YFA2_9BACT</name>
<dbReference type="Proteomes" id="UP000178176">
    <property type="component" value="Unassembled WGS sequence"/>
</dbReference>
<evidence type="ECO:0000313" key="4">
    <source>
        <dbReference type="Proteomes" id="UP000178176"/>
    </source>
</evidence>
<reference evidence="3 4" key="1">
    <citation type="journal article" date="2016" name="Nat. Commun.">
        <title>Thousands of microbial genomes shed light on interconnected biogeochemical processes in an aquifer system.</title>
        <authorList>
            <person name="Anantharaman K."/>
            <person name="Brown C.T."/>
            <person name="Hug L.A."/>
            <person name="Sharon I."/>
            <person name="Castelle C.J."/>
            <person name="Probst A.J."/>
            <person name="Thomas B.C."/>
            <person name="Singh A."/>
            <person name="Wilkins M.J."/>
            <person name="Karaoz U."/>
            <person name="Brodie E.L."/>
            <person name="Williams K.H."/>
            <person name="Hubbard S.S."/>
            <person name="Banfield J.F."/>
        </authorList>
    </citation>
    <scope>NUCLEOTIDE SEQUENCE [LARGE SCALE GENOMIC DNA]</scope>
</reference>
<gene>
    <name evidence="3" type="ORF">A2876_03060</name>
</gene>
<organism evidence="3 4">
    <name type="scientific">Candidatus Amesbacteria bacterium RIFCSPHIGHO2_01_FULL_48_32b</name>
    <dbReference type="NCBI Taxonomy" id="1797253"/>
    <lineage>
        <taxon>Bacteria</taxon>
        <taxon>Candidatus Amesiibacteriota</taxon>
    </lineage>
</organism>
<protein>
    <recommendedName>
        <fullName evidence="2">Nudix hydrolase domain-containing protein</fullName>
    </recommendedName>
</protein>